<evidence type="ECO:0000313" key="2">
    <source>
        <dbReference type="Proteomes" id="UP000201465"/>
    </source>
</evidence>
<proteinExistence type="predicted"/>
<accession>A0A1M7XUM7</accession>
<protein>
    <submittedName>
        <fullName evidence="1">Uncharacterized protein</fullName>
    </submittedName>
</protein>
<evidence type="ECO:0000313" key="1">
    <source>
        <dbReference type="EMBL" id="SHO33414.1"/>
    </source>
</evidence>
<reference evidence="1 2" key="1">
    <citation type="submission" date="2016-11" db="EMBL/GenBank/DDBJ databases">
        <authorList>
            <consortium name="Urmite Genomes"/>
        </authorList>
    </citation>
    <scope>NUCLEOTIDE SEQUENCE [LARGE SCALE GENOMIC DNA]</scope>
    <source>
        <strain evidence="1 2">A11</strain>
    </source>
</reference>
<gene>
    <name evidence="1" type="ORF">BQ3484_346</name>
</gene>
<sequence>MLLSQELLVVVVREMQPRDVLKMSLLFTDLFTEGMWRSLVKDWDHYSFLPYHNRRKYAEIAYRTCLLTGSYVRCSVTPSARSYIRTISKFYGPRQQALFAIHKQRKDILEQLVSDHPRLLGRLYYNSLEEDKIFFNRPMFNYLASLFEKEISEREKSIAKVEPGADRSVQYMVDYIQTCIIHNNQDFYRLQAGKYSVHEDEAKLCFVENVCLKEDVEFWFAIYSKSQEKEILEKFLQEVKKDDLSIFGVRSVLRNLFRSNHVQLAARVGTKFGDDIKIDVILSCLACYYFNTGDDKGLYESLLYMEERKVLKPGVYISDIFTIELPEVRSLLERNGVKEGKRIDLSQPLTPLAHVTY</sequence>
<organism evidence="1 2">
    <name type="scientific">Cedratvirus A11</name>
    <dbReference type="NCBI Taxonomy" id="1903266"/>
    <lineage>
        <taxon>Viruses</taxon>
        <taxon>Pithoviruses</taxon>
        <taxon>Orthocedratvirinae</taxon>
        <taxon>Alphacedratvirus</taxon>
        <taxon>Alphacedratvirus aljazairmassiliense</taxon>
    </lineage>
</organism>
<dbReference type="Proteomes" id="UP000201465">
    <property type="component" value="Segment"/>
</dbReference>
<dbReference type="EMBL" id="LT671577">
    <property type="protein sequence ID" value="SHO33414.1"/>
    <property type="molecule type" value="Genomic_DNA"/>
</dbReference>
<keyword evidence="2" id="KW-1185">Reference proteome</keyword>
<dbReference type="GeneID" id="30523314"/>
<name>A0A1M7XUM7_9VIRU</name>
<dbReference type="RefSeq" id="YP_009329286.1">
    <property type="nucleotide sequence ID" value="NC_032108.1"/>
</dbReference>
<dbReference type="KEGG" id="vg:30523314"/>